<proteinExistence type="predicted"/>
<keyword evidence="1" id="KW-1133">Transmembrane helix</keyword>
<dbReference type="AlphaFoldDB" id="A0A1D3TRA4"/>
<feature type="transmembrane region" description="Helical" evidence="1">
    <location>
        <begin position="85"/>
        <end position="103"/>
    </location>
</feature>
<evidence type="ECO:0000313" key="3">
    <source>
        <dbReference type="EMBL" id="SCP96229.1"/>
    </source>
</evidence>
<keyword evidence="3" id="KW-0808">Transferase</keyword>
<organism evidence="3 4">
    <name type="scientific">Anaerobium acetethylicum</name>
    <dbReference type="NCBI Taxonomy" id="1619234"/>
    <lineage>
        <taxon>Bacteria</taxon>
        <taxon>Bacillati</taxon>
        <taxon>Bacillota</taxon>
        <taxon>Clostridia</taxon>
        <taxon>Lachnospirales</taxon>
        <taxon>Lachnospiraceae</taxon>
        <taxon>Anaerobium</taxon>
    </lineage>
</organism>
<keyword evidence="1" id="KW-0812">Transmembrane</keyword>
<reference evidence="3 4" key="1">
    <citation type="submission" date="2016-09" db="EMBL/GenBank/DDBJ databases">
        <authorList>
            <person name="Capua I."/>
            <person name="De Benedictis P."/>
            <person name="Joannis T."/>
            <person name="Lombin L.H."/>
            <person name="Cattoli G."/>
        </authorList>
    </citation>
    <scope>NUCLEOTIDE SEQUENCE [LARGE SCALE GENOMIC DNA]</scope>
    <source>
        <strain evidence="3 4">GluBS11</strain>
    </source>
</reference>
<dbReference type="GO" id="GO:0016747">
    <property type="term" value="F:acyltransferase activity, transferring groups other than amino-acyl groups"/>
    <property type="evidence" value="ECO:0007669"/>
    <property type="project" value="InterPro"/>
</dbReference>
<accession>A0A1D3TRA4</accession>
<protein>
    <submittedName>
        <fullName evidence="3">Acyltransferase family protein</fullName>
    </submittedName>
</protein>
<dbReference type="Proteomes" id="UP000199315">
    <property type="component" value="Unassembled WGS sequence"/>
</dbReference>
<evidence type="ECO:0000313" key="4">
    <source>
        <dbReference type="Proteomes" id="UP000199315"/>
    </source>
</evidence>
<dbReference type="EMBL" id="FMKA01000004">
    <property type="protein sequence ID" value="SCP96229.1"/>
    <property type="molecule type" value="Genomic_DNA"/>
</dbReference>
<keyword evidence="3" id="KW-0012">Acyltransferase</keyword>
<dbReference type="Pfam" id="PF01757">
    <property type="entry name" value="Acyl_transf_3"/>
    <property type="match status" value="1"/>
</dbReference>
<dbReference type="OrthoDB" id="3268734at2"/>
<name>A0A1D3TRA4_9FIRM</name>
<evidence type="ECO:0000259" key="2">
    <source>
        <dbReference type="Pfam" id="PF01757"/>
    </source>
</evidence>
<evidence type="ECO:0000256" key="1">
    <source>
        <dbReference type="SAM" id="Phobius"/>
    </source>
</evidence>
<dbReference type="RefSeq" id="WP_091231251.1">
    <property type="nucleotide sequence ID" value="NZ_FMKA01000004.1"/>
</dbReference>
<sequence>MDKYQSKLLKVFAIMLMVFHHCFAFPDRISNTFVVSTSIQKLAEGCRLCVPIFIIISGYGFGRKILNDKISWKYSLVKTVQFYSFYWFIMIITLPYGFIGGGVQTRRFFVS</sequence>
<keyword evidence="4" id="KW-1185">Reference proteome</keyword>
<dbReference type="InterPro" id="IPR002656">
    <property type="entry name" value="Acyl_transf_3_dom"/>
</dbReference>
<feature type="domain" description="Acyltransferase 3" evidence="2">
    <location>
        <begin position="8"/>
        <end position="103"/>
    </location>
</feature>
<dbReference type="STRING" id="1619234.SAMN05421730_100428"/>
<keyword evidence="1" id="KW-0472">Membrane</keyword>
<gene>
    <name evidence="3" type="ORF">SAMN05421730_100428</name>
</gene>